<dbReference type="OMA" id="PFRAFNQ"/>
<dbReference type="EMBL" id="LT553414">
    <property type="protein sequence ID" value="SAM00772.1"/>
    <property type="molecule type" value="Genomic_DNA"/>
</dbReference>
<dbReference type="CDD" id="cd02015">
    <property type="entry name" value="TPP_AHAS"/>
    <property type="match status" value="1"/>
</dbReference>
<dbReference type="GO" id="GO:0009099">
    <property type="term" value="P:L-valine biosynthetic process"/>
    <property type="evidence" value="ECO:0007669"/>
    <property type="project" value="UniProtKB-UniPathway"/>
</dbReference>
<evidence type="ECO:0000259" key="14">
    <source>
        <dbReference type="Pfam" id="PF02775"/>
    </source>
</evidence>
<proteinExistence type="inferred from homology"/>
<dbReference type="InterPro" id="IPR012846">
    <property type="entry name" value="Acetolactate_synth_lsu"/>
</dbReference>
<dbReference type="InParanoid" id="A0A163JP37"/>
<dbReference type="InterPro" id="IPR045229">
    <property type="entry name" value="TPP_enz"/>
</dbReference>
<dbReference type="UniPathway" id="UPA00049">
    <property type="reaction ID" value="UER00059"/>
</dbReference>
<evidence type="ECO:0000256" key="3">
    <source>
        <dbReference type="ARBA" id="ARBA00007812"/>
    </source>
</evidence>
<evidence type="ECO:0000256" key="5">
    <source>
        <dbReference type="ARBA" id="ARBA00022605"/>
    </source>
</evidence>
<feature type="domain" description="Thiamine pyrophosphate enzyme TPP-binding" evidence="14">
    <location>
        <begin position="461"/>
        <end position="607"/>
    </location>
</feature>
<organism evidence="16">
    <name type="scientific">Absidia glauca</name>
    <name type="common">Pin mould</name>
    <dbReference type="NCBI Taxonomy" id="4829"/>
    <lineage>
        <taxon>Eukaryota</taxon>
        <taxon>Fungi</taxon>
        <taxon>Fungi incertae sedis</taxon>
        <taxon>Mucoromycota</taxon>
        <taxon>Mucoromycotina</taxon>
        <taxon>Mucoromycetes</taxon>
        <taxon>Mucorales</taxon>
        <taxon>Cunninghamellaceae</taxon>
        <taxon>Absidia</taxon>
    </lineage>
</organism>
<dbReference type="GO" id="GO:0030976">
    <property type="term" value="F:thiamine pyrophosphate binding"/>
    <property type="evidence" value="ECO:0007669"/>
    <property type="project" value="UniProtKB-UniRule"/>
</dbReference>
<dbReference type="GO" id="GO:0005739">
    <property type="term" value="C:mitochondrion"/>
    <property type="evidence" value="ECO:0007669"/>
    <property type="project" value="TreeGrafter"/>
</dbReference>
<dbReference type="GO" id="GO:0003984">
    <property type="term" value="F:acetolactate synthase activity"/>
    <property type="evidence" value="ECO:0007669"/>
    <property type="project" value="UniProtKB-EC"/>
</dbReference>
<dbReference type="PROSITE" id="PS00187">
    <property type="entry name" value="TPP_ENZYMES"/>
    <property type="match status" value="1"/>
</dbReference>
<evidence type="ECO:0000256" key="10">
    <source>
        <dbReference type="ARBA" id="ARBA00023304"/>
    </source>
</evidence>
<comment type="catalytic activity">
    <reaction evidence="11">
        <text>2 pyruvate + H(+) = (2S)-2-acetolactate + CO2</text>
        <dbReference type="Rhea" id="RHEA:25249"/>
        <dbReference type="ChEBI" id="CHEBI:15361"/>
        <dbReference type="ChEBI" id="CHEBI:15378"/>
        <dbReference type="ChEBI" id="CHEBI:16526"/>
        <dbReference type="ChEBI" id="CHEBI:58476"/>
        <dbReference type="EC" id="2.2.1.6"/>
    </reaction>
</comment>
<dbReference type="SUPFAM" id="SSF52467">
    <property type="entry name" value="DHS-like NAD/FAD-binding domain"/>
    <property type="match status" value="1"/>
</dbReference>
<feature type="region of interest" description="Disordered" evidence="12">
    <location>
        <begin position="23"/>
        <end position="55"/>
    </location>
</feature>
<evidence type="ECO:0000256" key="8">
    <source>
        <dbReference type="ARBA" id="ARBA00022842"/>
    </source>
</evidence>
<evidence type="ECO:0000259" key="15">
    <source>
        <dbReference type="Pfam" id="PF02776"/>
    </source>
</evidence>
<dbReference type="FunFam" id="3.40.50.1220:FF:000008">
    <property type="entry name" value="Acetolactate synthase"/>
    <property type="match status" value="1"/>
</dbReference>
<evidence type="ECO:0000256" key="6">
    <source>
        <dbReference type="ARBA" id="ARBA00022679"/>
    </source>
</evidence>
<keyword evidence="5 11" id="KW-0028">Amino-acid biosynthesis</keyword>
<dbReference type="GO" id="GO:0009097">
    <property type="term" value="P:isoleucine biosynthetic process"/>
    <property type="evidence" value="ECO:0007669"/>
    <property type="project" value="UniProtKB-UniPathway"/>
</dbReference>
<keyword evidence="10 11" id="KW-0100">Branched-chain amino acid biosynthesis</keyword>
<dbReference type="InterPro" id="IPR012001">
    <property type="entry name" value="Thiamin_PyroP_enz_TPP-bd_dom"/>
</dbReference>
<dbReference type="InterPro" id="IPR000399">
    <property type="entry name" value="TPP-bd_CS"/>
</dbReference>
<dbReference type="GO" id="GO:0000287">
    <property type="term" value="F:magnesium ion binding"/>
    <property type="evidence" value="ECO:0007669"/>
    <property type="project" value="UniProtKB-UniRule"/>
</dbReference>
<dbReference type="InterPro" id="IPR011766">
    <property type="entry name" value="TPP_enzyme_TPP-bd"/>
</dbReference>
<keyword evidence="8 11" id="KW-0460">Magnesium</keyword>
<evidence type="ECO:0000256" key="7">
    <source>
        <dbReference type="ARBA" id="ARBA00022723"/>
    </source>
</evidence>
<evidence type="ECO:0000256" key="2">
    <source>
        <dbReference type="ARBA" id="ARBA00005025"/>
    </source>
</evidence>
<dbReference type="OrthoDB" id="16262at2759"/>
<dbReference type="InterPro" id="IPR029061">
    <property type="entry name" value="THDP-binding"/>
</dbReference>
<comment type="similarity">
    <text evidence="3 11">Belongs to the TPP enzyme family.</text>
</comment>
<keyword evidence="9 11" id="KW-0786">Thiamine pyrophosphate</keyword>
<accession>A0A163JP37</accession>
<keyword evidence="6 11" id="KW-0808">Transferase</keyword>
<dbReference type="GO" id="GO:0005948">
    <property type="term" value="C:acetolactate synthase complex"/>
    <property type="evidence" value="ECO:0007669"/>
    <property type="project" value="TreeGrafter"/>
</dbReference>
<dbReference type="UniPathway" id="UPA00047">
    <property type="reaction ID" value="UER00055"/>
</dbReference>
<evidence type="ECO:0000259" key="13">
    <source>
        <dbReference type="Pfam" id="PF00205"/>
    </source>
</evidence>
<dbReference type="Pfam" id="PF00205">
    <property type="entry name" value="TPP_enzyme_M"/>
    <property type="match status" value="1"/>
</dbReference>
<keyword evidence="17" id="KW-1185">Reference proteome</keyword>
<dbReference type="PANTHER" id="PTHR18968:SF13">
    <property type="entry name" value="ACETOLACTATE SYNTHASE CATALYTIC SUBUNIT, MITOCHONDRIAL"/>
    <property type="match status" value="1"/>
</dbReference>
<evidence type="ECO:0000256" key="11">
    <source>
        <dbReference type="RuleBase" id="RU003591"/>
    </source>
</evidence>
<reference evidence="16" key="1">
    <citation type="submission" date="2016-04" db="EMBL/GenBank/DDBJ databases">
        <authorList>
            <person name="Evans L.H."/>
            <person name="Alamgir A."/>
            <person name="Owens N."/>
            <person name="Weber N.D."/>
            <person name="Virtaneva K."/>
            <person name="Barbian K."/>
            <person name="Babar A."/>
            <person name="Rosenke K."/>
        </authorList>
    </citation>
    <scope>NUCLEOTIDE SEQUENCE [LARGE SCALE GENOMIC DNA]</scope>
    <source>
        <strain evidence="16">CBS 101.48</strain>
    </source>
</reference>
<comment type="cofactor">
    <cofactor evidence="11">
        <name>Mg(2+)</name>
        <dbReference type="ChEBI" id="CHEBI:18420"/>
    </cofactor>
    <text evidence="11">Binds 1 Mg(2+) ion per subunit.</text>
</comment>
<evidence type="ECO:0000313" key="17">
    <source>
        <dbReference type="Proteomes" id="UP000078561"/>
    </source>
</evidence>
<name>A0A163JP37_ABSGL</name>
<keyword evidence="7 11" id="KW-0479">Metal-binding</keyword>
<dbReference type="PANTHER" id="PTHR18968">
    <property type="entry name" value="THIAMINE PYROPHOSPHATE ENZYMES"/>
    <property type="match status" value="1"/>
</dbReference>
<dbReference type="Pfam" id="PF02776">
    <property type="entry name" value="TPP_enzyme_N"/>
    <property type="match status" value="1"/>
</dbReference>
<dbReference type="AlphaFoldDB" id="A0A163JP37"/>
<comment type="pathway">
    <text evidence="1 11">Amino-acid biosynthesis; L-isoleucine biosynthesis; L-isoleucine from 2-oxobutanoate: step 1/4.</text>
</comment>
<dbReference type="Gene3D" id="3.40.50.1220">
    <property type="entry name" value="TPP-binding domain"/>
    <property type="match status" value="1"/>
</dbReference>
<dbReference type="Pfam" id="PF02775">
    <property type="entry name" value="TPP_enzyme_C"/>
    <property type="match status" value="1"/>
</dbReference>
<comment type="cofactor">
    <cofactor evidence="11">
        <name>thiamine diphosphate</name>
        <dbReference type="ChEBI" id="CHEBI:58937"/>
    </cofactor>
    <text evidence="11">Binds 1 thiamine pyrophosphate per subunit.</text>
</comment>
<protein>
    <recommendedName>
        <fullName evidence="4 11">Acetolactate synthase</fullName>
        <ecNumber evidence="4 11">2.2.1.6</ecNumber>
    </recommendedName>
</protein>
<dbReference type="GO" id="GO:0050660">
    <property type="term" value="F:flavin adenine dinucleotide binding"/>
    <property type="evidence" value="ECO:0007669"/>
    <property type="project" value="InterPro"/>
</dbReference>
<evidence type="ECO:0000256" key="9">
    <source>
        <dbReference type="ARBA" id="ARBA00023052"/>
    </source>
</evidence>
<dbReference type="CDD" id="cd07035">
    <property type="entry name" value="TPP_PYR_POX_like"/>
    <property type="match status" value="1"/>
</dbReference>
<evidence type="ECO:0000256" key="12">
    <source>
        <dbReference type="SAM" id="MobiDB-lite"/>
    </source>
</evidence>
<dbReference type="InterPro" id="IPR012000">
    <property type="entry name" value="Thiamin_PyroP_enz_cen_dom"/>
</dbReference>
<dbReference type="SUPFAM" id="SSF52518">
    <property type="entry name" value="Thiamin diphosphate-binding fold (THDP-binding)"/>
    <property type="match status" value="2"/>
</dbReference>
<dbReference type="InterPro" id="IPR039368">
    <property type="entry name" value="AHAS_TPP"/>
</dbReference>
<dbReference type="NCBIfam" id="TIGR00118">
    <property type="entry name" value="acolac_lg"/>
    <property type="match status" value="1"/>
</dbReference>
<evidence type="ECO:0000313" key="16">
    <source>
        <dbReference type="EMBL" id="SAM00772.1"/>
    </source>
</evidence>
<dbReference type="FunFam" id="3.40.50.970:FF:000007">
    <property type="entry name" value="Acetolactate synthase"/>
    <property type="match status" value="1"/>
</dbReference>
<sequence>MLNPIPKRSTNIRKHTLYSTKSGRNVHTTSAMPDSLSKTTCGKQQLRSDDNSNNDALELDHTFVGRNGGDIFHDMMVRHQVDYVFGYPGGAILPVFDGFHSSPFVKIILPRHEQGGGHMAEGYAKATGRPGVVLVTSGPGATNVITALADAYADAVPLVVFTGQVAISAIGSGAFQEVDMLSMSRSCTKWNVMVKDIADLPRLIDQAFEMAVDGRPGPVLVDLPKNVTSSILKRPVLMKKQQQQQTAHTPPSSDMDNLLKQAATMINNASRPVIYAGQGVNCHPDGPATLARLAHEGNIPVTTTLHGLGTFDEKDPKSLHMLGMHGSAYANLAMQHADVIIAIGARFDDRATMNVKGFAPGTRQDGGIIHFEILAGHINKTVKSDLAIMGDATTNVQHMLPWIRTNPDRTAWFDTIAGWKRQYPFYYEPAPENAVLKPQQLIDELEKQTAHCKHTLTITTGVGSHQMWAAQLIRWRHPRTMITSGSLGTMGFGVPSAIGAKLARPHHTVIDIDGDASFSMTAMEMATAAQYNVGIKVLLLNNSSHAMVGQFQDLHYGYRYTATEMVNPDFIDFGKAVHVKAIKVTKTSEIPSKMKEFLDYDGPVLMEAVVSSDEHLYPTVLMGNSLDQFIAHPNLGK</sequence>
<evidence type="ECO:0000256" key="4">
    <source>
        <dbReference type="ARBA" id="ARBA00013145"/>
    </source>
</evidence>
<evidence type="ECO:0000256" key="1">
    <source>
        <dbReference type="ARBA" id="ARBA00004974"/>
    </source>
</evidence>
<feature type="domain" description="Thiamine pyrophosphate enzyme central" evidence="13">
    <location>
        <begin position="259"/>
        <end position="397"/>
    </location>
</feature>
<comment type="pathway">
    <text evidence="2 11">Amino-acid biosynthesis; L-valine biosynthesis; L-valine from pyruvate: step 1/4.</text>
</comment>
<dbReference type="InterPro" id="IPR029035">
    <property type="entry name" value="DHS-like_NAD/FAD-binding_dom"/>
</dbReference>
<dbReference type="STRING" id="4829.A0A163JP37"/>
<gene>
    <name evidence="16" type="primary">ABSGL_06495.1 scaffold 8356</name>
</gene>
<feature type="domain" description="Thiamine pyrophosphate enzyme N-terminal TPP-binding" evidence="15">
    <location>
        <begin position="67"/>
        <end position="182"/>
    </location>
</feature>
<dbReference type="Proteomes" id="UP000078561">
    <property type="component" value="Unassembled WGS sequence"/>
</dbReference>
<dbReference type="EC" id="2.2.1.6" evidence="4 11"/>
<dbReference type="Gene3D" id="3.40.50.970">
    <property type="match status" value="2"/>
</dbReference>